<evidence type="ECO:0000313" key="2">
    <source>
        <dbReference type="EMBL" id="EYE88579.1"/>
    </source>
</evidence>
<dbReference type="PANTHER" id="PTHR35788">
    <property type="entry name" value="EXPORTED PROTEIN-RELATED"/>
    <property type="match status" value="1"/>
</dbReference>
<dbReference type="InterPro" id="IPR052913">
    <property type="entry name" value="Glycopeptide_resist_protein"/>
</dbReference>
<dbReference type="RefSeq" id="WP_035379494.1">
    <property type="nucleotide sequence ID" value="NZ_AZQP01000018.1"/>
</dbReference>
<dbReference type="Pfam" id="PF12229">
    <property type="entry name" value="PG_binding_4"/>
    <property type="match status" value="1"/>
</dbReference>
<name>A0A017RW28_9CLOT</name>
<dbReference type="AlphaFoldDB" id="A0A017RW28"/>
<evidence type="ECO:0000313" key="3">
    <source>
        <dbReference type="Proteomes" id="UP000019681"/>
    </source>
</evidence>
<keyword evidence="3" id="KW-1185">Reference proteome</keyword>
<dbReference type="STRING" id="1403537.Q428_07290"/>
<dbReference type="InterPro" id="IPR007391">
    <property type="entry name" value="Vancomycin_resist_VanW"/>
</dbReference>
<sequence length="407" mass="45878">MKKKQFISKILIYILLTFILSGPINSMAVEEPIVISQEIYVNNINIGGLTKDEAYQKLKEELNKFIEEKKINFELENISFSAPYSAFGVFYDIDSAIKQAQQYTIDRLNDNTSVTSPYYIELPMSYNENLILDYASSVSSKYSKLPVNAKLEYVKDYVVIKKEEYGINIDEIELSTNIVLAILNLDESVKVPYIKISPEITSEKLSKSNFKIAGFSTPLKSLDANRTNNIIIAANSINGYIIKPKETFSANKAFGARTKENGYKDAPIFVNGKVEPGLAGGICQLVTTLYNTVLYSDLQVIERKPHGKAVTYVSPGRDATISGNAIDFKFKNTTNYPIYIQTYVDTKKKQVTVNFYSQMPSGNTKIDISSYVYKKTSTHIYSKTYKKIYVNGKLTKTVLVSSDSYLR</sequence>
<dbReference type="Pfam" id="PF04294">
    <property type="entry name" value="VanW"/>
    <property type="match status" value="1"/>
</dbReference>
<dbReference type="InterPro" id="IPR022029">
    <property type="entry name" value="YoaR-like_PG-bd"/>
</dbReference>
<protein>
    <recommendedName>
        <fullName evidence="1">YoaR-like putative peptidoglycan binding domain-containing protein</fullName>
    </recommendedName>
</protein>
<dbReference type="OrthoDB" id="9797191at2"/>
<accession>A0A017RW28</accession>
<feature type="domain" description="YoaR-like putative peptidoglycan binding" evidence="1">
    <location>
        <begin position="83"/>
        <end position="185"/>
    </location>
</feature>
<comment type="caution">
    <text evidence="2">The sequence shown here is derived from an EMBL/GenBank/DDBJ whole genome shotgun (WGS) entry which is preliminary data.</text>
</comment>
<dbReference type="Proteomes" id="UP000019681">
    <property type="component" value="Unassembled WGS sequence"/>
</dbReference>
<gene>
    <name evidence="2" type="ORF">Q428_07290</name>
</gene>
<proteinExistence type="predicted"/>
<organism evidence="2 3">
    <name type="scientific">Fervidicella metallireducens AeB</name>
    <dbReference type="NCBI Taxonomy" id="1403537"/>
    <lineage>
        <taxon>Bacteria</taxon>
        <taxon>Bacillati</taxon>
        <taxon>Bacillota</taxon>
        <taxon>Clostridia</taxon>
        <taxon>Eubacteriales</taxon>
        <taxon>Clostridiaceae</taxon>
        <taxon>Fervidicella</taxon>
    </lineage>
</organism>
<dbReference type="PANTHER" id="PTHR35788:SF1">
    <property type="entry name" value="EXPORTED PROTEIN"/>
    <property type="match status" value="1"/>
</dbReference>
<evidence type="ECO:0000259" key="1">
    <source>
        <dbReference type="Pfam" id="PF12229"/>
    </source>
</evidence>
<reference evidence="2 3" key="1">
    <citation type="journal article" date="2014" name="Genome Announc.">
        <title>Draft Genome Sequence of Fervidicella metallireducens Strain AeBT, an Iron-Reducing Thermoanaerobe from the Great Artesian Basin.</title>
        <authorList>
            <person name="Patel B.K."/>
        </authorList>
    </citation>
    <scope>NUCLEOTIDE SEQUENCE [LARGE SCALE GENOMIC DNA]</scope>
    <source>
        <strain evidence="2 3">AeB</strain>
    </source>
</reference>
<dbReference type="EMBL" id="AZQP01000018">
    <property type="protein sequence ID" value="EYE88579.1"/>
    <property type="molecule type" value="Genomic_DNA"/>
</dbReference>